<feature type="transmembrane region" description="Helical" evidence="5">
    <location>
        <begin position="139"/>
        <end position="158"/>
    </location>
</feature>
<organism evidence="6 7">
    <name type="scientific">Terrabacter lapilli</name>
    <dbReference type="NCBI Taxonomy" id="436231"/>
    <lineage>
        <taxon>Bacteria</taxon>
        <taxon>Bacillati</taxon>
        <taxon>Actinomycetota</taxon>
        <taxon>Actinomycetes</taxon>
        <taxon>Micrococcales</taxon>
        <taxon>Intrasporangiaceae</taxon>
        <taxon>Terrabacter</taxon>
    </lineage>
</organism>
<name>A0ABP5DHH4_9MICO</name>
<feature type="transmembrane region" description="Helical" evidence="5">
    <location>
        <begin position="205"/>
        <end position="226"/>
    </location>
</feature>
<feature type="transmembrane region" description="Helical" evidence="5">
    <location>
        <begin position="232"/>
        <end position="250"/>
    </location>
</feature>
<feature type="transmembrane region" description="Helical" evidence="5">
    <location>
        <begin position="257"/>
        <end position="273"/>
    </location>
</feature>
<sequence>MVVQRARRRTARGLLRACHPGPTLAVTVFTALLAWSAGHTLASGMLVTAAVLAGQLSIGWSNDLVDVRRDRAVGRPDKPVAAGEVSESAVRAACGTAVLACVVLSFACGWRAALVHLLLGVASGWAYNLWLKRSVLSPLPYAVAFAALPAVVTLALPSPAWPPAWVLVTGALLGVGAHLLNVLPDLADDEATGVRGLPHRLGTRVVRWLAPAVLLAGSVVAAYGPGGGSLDATGLALLLGCVGLAVVAVVARGRLPFVAAVLIALANVVSLVLRS</sequence>
<comment type="caution">
    <text evidence="6">The sequence shown here is derived from an EMBL/GenBank/DDBJ whole genome shotgun (WGS) entry which is preliminary data.</text>
</comment>
<dbReference type="InterPro" id="IPR000537">
    <property type="entry name" value="UbiA_prenyltransferase"/>
</dbReference>
<comment type="subcellular location">
    <subcellularLocation>
        <location evidence="1">Membrane</location>
        <topology evidence="1">Multi-pass membrane protein</topology>
    </subcellularLocation>
</comment>
<evidence type="ECO:0000256" key="2">
    <source>
        <dbReference type="ARBA" id="ARBA00022692"/>
    </source>
</evidence>
<evidence type="ECO:0000256" key="3">
    <source>
        <dbReference type="ARBA" id="ARBA00022989"/>
    </source>
</evidence>
<keyword evidence="2 5" id="KW-0812">Transmembrane</keyword>
<dbReference type="Pfam" id="PF01040">
    <property type="entry name" value="UbiA"/>
    <property type="match status" value="1"/>
</dbReference>
<dbReference type="InterPro" id="IPR044878">
    <property type="entry name" value="UbiA_sf"/>
</dbReference>
<evidence type="ECO:0000256" key="5">
    <source>
        <dbReference type="SAM" id="Phobius"/>
    </source>
</evidence>
<evidence type="ECO:0000256" key="4">
    <source>
        <dbReference type="ARBA" id="ARBA00023136"/>
    </source>
</evidence>
<dbReference type="RefSeq" id="WP_344061714.1">
    <property type="nucleotide sequence ID" value="NZ_BAAAPU010000007.1"/>
</dbReference>
<gene>
    <name evidence="6" type="ORF">GCM10009817_21320</name>
</gene>
<evidence type="ECO:0000313" key="6">
    <source>
        <dbReference type="EMBL" id="GAA1980275.1"/>
    </source>
</evidence>
<keyword evidence="7" id="KW-1185">Reference proteome</keyword>
<dbReference type="CDD" id="cd13956">
    <property type="entry name" value="PT_UbiA"/>
    <property type="match status" value="1"/>
</dbReference>
<reference evidence="7" key="1">
    <citation type="journal article" date="2019" name="Int. J. Syst. Evol. Microbiol.">
        <title>The Global Catalogue of Microorganisms (GCM) 10K type strain sequencing project: providing services to taxonomists for standard genome sequencing and annotation.</title>
        <authorList>
            <consortium name="The Broad Institute Genomics Platform"/>
            <consortium name="The Broad Institute Genome Sequencing Center for Infectious Disease"/>
            <person name="Wu L."/>
            <person name="Ma J."/>
        </authorList>
    </citation>
    <scope>NUCLEOTIDE SEQUENCE [LARGE SCALE GENOMIC DNA]</scope>
    <source>
        <strain evidence="7">JCM 15628</strain>
    </source>
</reference>
<protein>
    <submittedName>
        <fullName evidence="6">UbiA family prenyltransferase</fullName>
    </submittedName>
</protein>
<feature type="transmembrane region" description="Helical" evidence="5">
    <location>
        <begin position="164"/>
        <end position="184"/>
    </location>
</feature>
<keyword evidence="3 5" id="KW-1133">Transmembrane helix</keyword>
<proteinExistence type="predicted"/>
<evidence type="ECO:0000313" key="7">
    <source>
        <dbReference type="Proteomes" id="UP001500013"/>
    </source>
</evidence>
<dbReference type="Gene3D" id="1.10.357.140">
    <property type="entry name" value="UbiA prenyltransferase"/>
    <property type="match status" value="1"/>
</dbReference>
<dbReference type="Proteomes" id="UP001500013">
    <property type="component" value="Unassembled WGS sequence"/>
</dbReference>
<keyword evidence="4 5" id="KW-0472">Membrane</keyword>
<evidence type="ECO:0000256" key="1">
    <source>
        <dbReference type="ARBA" id="ARBA00004141"/>
    </source>
</evidence>
<dbReference type="EMBL" id="BAAAPU010000007">
    <property type="protein sequence ID" value="GAA1980275.1"/>
    <property type="molecule type" value="Genomic_DNA"/>
</dbReference>
<accession>A0ABP5DHH4</accession>